<keyword evidence="2" id="KW-1185">Reference proteome</keyword>
<dbReference type="EMBL" id="JAOQJV010000004">
    <property type="protein sequence ID" value="MCU6699679.1"/>
    <property type="molecule type" value="Genomic_DNA"/>
</dbReference>
<protein>
    <submittedName>
        <fullName evidence="1">DUF3793 family protein</fullName>
    </submittedName>
</protein>
<reference evidence="1 2" key="1">
    <citation type="journal article" date="2021" name="ISME Commun">
        <title>Automated analysis of genomic sequences facilitates high-throughput and comprehensive description of bacteria.</title>
        <authorList>
            <person name="Hitch T.C.A."/>
        </authorList>
    </citation>
    <scope>NUCLEOTIDE SEQUENCE [LARGE SCALE GENOMIC DNA]</scope>
    <source>
        <strain evidence="1 2">Sanger_02</strain>
    </source>
</reference>
<sequence>MERYLVENCSPTLASLKTGNLFSYKYDSLEEVEFYVEFWNQCMAEKGVSVCILKIRKQTALIYVFRKNFLERDMKRPGVAELLKKCGYESTDADYALRHLRGRLENNEDFPHEIGLFLGYPLGDVIGFVENEGRNSLCCGCWKVYCNECEALQTFQKFKKCTEVYTQLWNQGKSVLQLTVAA</sequence>
<accession>A0ABT2S514</accession>
<dbReference type="InterPro" id="IPR024523">
    <property type="entry name" value="DUF3793"/>
</dbReference>
<evidence type="ECO:0000313" key="1">
    <source>
        <dbReference type="EMBL" id="MCU6699679.1"/>
    </source>
</evidence>
<dbReference type="RefSeq" id="WP_262581235.1">
    <property type="nucleotide sequence ID" value="NZ_JAOQJV010000004.1"/>
</dbReference>
<gene>
    <name evidence="1" type="ORF">OCV65_05435</name>
</gene>
<evidence type="ECO:0000313" key="2">
    <source>
        <dbReference type="Proteomes" id="UP001207605"/>
    </source>
</evidence>
<name>A0ABT2S514_9FIRM</name>
<comment type="caution">
    <text evidence="1">The sequence shown here is derived from an EMBL/GenBank/DDBJ whole genome shotgun (WGS) entry which is preliminary data.</text>
</comment>
<dbReference type="Proteomes" id="UP001207605">
    <property type="component" value="Unassembled WGS sequence"/>
</dbReference>
<proteinExistence type="predicted"/>
<dbReference type="Pfam" id="PF12672">
    <property type="entry name" value="DUF3793"/>
    <property type="match status" value="1"/>
</dbReference>
<organism evidence="1 2">
    <name type="scientific">Dorea ammoniilytica</name>
    <dbReference type="NCBI Taxonomy" id="2981788"/>
    <lineage>
        <taxon>Bacteria</taxon>
        <taxon>Bacillati</taxon>
        <taxon>Bacillota</taxon>
        <taxon>Clostridia</taxon>
        <taxon>Lachnospirales</taxon>
        <taxon>Lachnospiraceae</taxon>
        <taxon>Dorea</taxon>
    </lineage>
</organism>